<dbReference type="InterPro" id="IPR050549">
    <property type="entry name" value="MFS_Trehalose_Transporter"/>
</dbReference>
<evidence type="ECO:0000256" key="4">
    <source>
        <dbReference type="ARBA" id="ARBA00022692"/>
    </source>
</evidence>
<dbReference type="Gene3D" id="1.20.1250.20">
    <property type="entry name" value="MFS general substrate transporter like domains"/>
    <property type="match status" value="2"/>
</dbReference>
<evidence type="ECO:0000313" key="8">
    <source>
        <dbReference type="EMBL" id="KRH93359.1"/>
    </source>
</evidence>
<feature type="transmembrane region" description="Helical" evidence="7">
    <location>
        <begin position="253"/>
        <end position="275"/>
    </location>
</feature>
<feature type="transmembrane region" description="Helical" evidence="7">
    <location>
        <begin position="287"/>
        <end position="316"/>
    </location>
</feature>
<feature type="transmembrane region" description="Helical" evidence="7">
    <location>
        <begin position="110"/>
        <end position="128"/>
    </location>
</feature>
<feature type="transmembrane region" description="Helical" evidence="7">
    <location>
        <begin position="58"/>
        <end position="79"/>
    </location>
</feature>
<evidence type="ECO:0000256" key="6">
    <source>
        <dbReference type="ARBA" id="ARBA00023136"/>
    </source>
</evidence>
<feature type="transmembrane region" description="Helical" evidence="7">
    <location>
        <begin position="367"/>
        <end position="386"/>
    </location>
</feature>
<evidence type="ECO:0000256" key="3">
    <source>
        <dbReference type="ARBA" id="ARBA00022448"/>
    </source>
</evidence>
<feature type="transmembrane region" description="Helical" evidence="7">
    <location>
        <begin position="219"/>
        <end position="241"/>
    </location>
</feature>
<feature type="transmembrane region" description="Helical" evidence="7">
    <location>
        <begin position="21"/>
        <end position="38"/>
    </location>
</feature>
<dbReference type="InterPro" id="IPR005828">
    <property type="entry name" value="MFS_sugar_transport-like"/>
</dbReference>
<comment type="subcellular location">
    <subcellularLocation>
        <location evidence="1">Membrane</location>
        <topology evidence="1">Multi-pass membrane protein</topology>
    </subcellularLocation>
</comment>
<protein>
    <submittedName>
        <fullName evidence="8">Major Facilitator Superfamily (MFS)</fullName>
    </submittedName>
</protein>
<evidence type="ECO:0000256" key="7">
    <source>
        <dbReference type="SAM" id="Phobius"/>
    </source>
</evidence>
<evidence type="ECO:0000256" key="1">
    <source>
        <dbReference type="ARBA" id="ARBA00004141"/>
    </source>
</evidence>
<dbReference type="VEuPathDB" id="MicrosporidiaDB:M153_10010001292"/>
<feature type="transmembrane region" description="Helical" evidence="7">
    <location>
        <begin position="336"/>
        <end position="360"/>
    </location>
</feature>
<dbReference type="AlphaFoldDB" id="A0A0R0M1Q9"/>
<dbReference type="Proteomes" id="UP000051530">
    <property type="component" value="Unassembled WGS sequence"/>
</dbReference>
<dbReference type="OrthoDB" id="2188924at2759"/>
<feature type="transmembrane region" description="Helical" evidence="7">
    <location>
        <begin position="140"/>
        <end position="164"/>
    </location>
</feature>
<sequence>MLILEQDHPRMTKKEENFNTFLSLIVSYICATSFGFHISSIEIIKNYLNYNNKTHNDFYILASVIFLCPIFSVLSFSSIKIKKSDWFKIICLINIFSMIILFTTNFYVLFFIRMIIGIIIGFTTALIPNHIHILKSKKSGIWVSLFQVFILFGVFLGQVSTYFAIDQNSIVFIALLFSLFNLFGLICSFFIRTANTIKLFLEEKNIKDLLKEPRAKKSILLAILINFTQQMTGIRGLIVYSNLLLKNYNNPKFITFCIGAFSTCVSLFSSFFINIYDRKFILKISIIILIITHFLFLIGILPIFSLILFHFGYSIGIGPISWLLTSEIFPFEYQKAAASLCVCFHWISAFLVVAFFEYFFKIFKEKIFLWFIFILTVFIVCIVHWYDETKDRVSDFQ</sequence>
<keyword evidence="9" id="KW-1185">Reference proteome</keyword>
<dbReference type="SUPFAM" id="SSF103473">
    <property type="entry name" value="MFS general substrate transporter"/>
    <property type="match status" value="1"/>
</dbReference>
<dbReference type="GO" id="GO:0016020">
    <property type="term" value="C:membrane"/>
    <property type="evidence" value="ECO:0007669"/>
    <property type="project" value="UniProtKB-SubCell"/>
</dbReference>
<dbReference type="EMBL" id="LGUB01000370">
    <property type="protein sequence ID" value="KRH93359.1"/>
    <property type="molecule type" value="Genomic_DNA"/>
</dbReference>
<keyword evidence="5 7" id="KW-1133">Transmembrane helix</keyword>
<evidence type="ECO:0000256" key="5">
    <source>
        <dbReference type="ARBA" id="ARBA00022989"/>
    </source>
</evidence>
<keyword evidence="3" id="KW-0813">Transport</keyword>
<dbReference type="PANTHER" id="PTHR48021:SF1">
    <property type="entry name" value="GH07001P-RELATED"/>
    <property type="match status" value="1"/>
</dbReference>
<evidence type="ECO:0000256" key="2">
    <source>
        <dbReference type="ARBA" id="ARBA00010992"/>
    </source>
</evidence>
<feature type="transmembrane region" description="Helical" evidence="7">
    <location>
        <begin position="170"/>
        <end position="191"/>
    </location>
</feature>
<dbReference type="PANTHER" id="PTHR48021">
    <property type="match status" value="1"/>
</dbReference>
<evidence type="ECO:0000313" key="9">
    <source>
        <dbReference type="Proteomes" id="UP000051530"/>
    </source>
</evidence>
<dbReference type="Pfam" id="PF00083">
    <property type="entry name" value="Sugar_tr"/>
    <property type="match status" value="2"/>
</dbReference>
<dbReference type="PRINTS" id="PR00171">
    <property type="entry name" value="SUGRTRNSPORT"/>
</dbReference>
<name>A0A0R0M1Q9_9MICR</name>
<reference evidence="8 9" key="1">
    <citation type="submission" date="2015-07" db="EMBL/GenBank/DDBJ databases">
        <title>The genome of Pseudoloma neurophilia, a relevant intracellular parasite of the zebrafish.</title>
        <authorList>
            <person name="Ndikumana S."/>
            <person name="Pelin A."/>
            <person name="Sanders J."/>
            <person name="Corradi N."/>
        </authorList>
    </citation>
    <scope>NUCLEOTIDE SEQUENCE [LARGE SCALE GENOMIC DNA]</scope>
    <source>
        <strain evidence="8 9">MK1</strain>
    </source>
</reference>
<accession>A0A0R0M1Q9</accession>
<dbReference type="InterPro" id="IPR003663">
    <property type="entry name" value="Sugar/inositol_transpt"/>
</dbReference>
<organism evidence="8 9">
    <name type="scientific">Pseudoloma neurophilia</name>
    <dbReference type="NCBI Taxonomy" id="146866"/>
    <lineage>
        <taxon>Eukaryota</taxon>
        <taxon>Fungi</taxon>
        <taxon>Fungi incertae sedis</taxon>
        <taxon>Microsporidia</taxon>
        <taxon>Pseudoloma</taxon>
    </lineage>
</organism>
<feature type="transmembrane region" description="Helical" evidence="7">
    <location>
        <begin position="86"/>
        <end position="104"/>
    </location>
</feature>
<keyword evidence="6 7" id="KW-0472">Membrane</keyword>
<keyword evidence="4 7" id="KW-0812">Transmembrane</keyword>
<comment type="similarity">
    <text evidence="2">Belongs to the major facilitator superfamily. Sugar transporter (TC 2.A.1.1) family.</text>
</comment>
<dbReference type="GO" id="GO:0022857">
    <property type="term" value="F:transmembrane transporter activity"/>
    <property type="evidence" value="ECO:0007669"/>
    <property type="project" value="InterPro"/>
</dbReference>
<proteinExistence type="inferred from homology"/>
<gene>
    <name evidence="8" type="ORF">M153_10010001292</name>
</gene>
<comment type="caution">
    <text evidence="8">The sequence shown here is derived from an EMBL/GenBank/DDBJ whole genome shotgun (WGS) entry which is preliminary data.</text>
</comment>
<dbReference type="InterPro" id="IPR036259">
    <property type="entry name" value="MFS_trans_sf"/>
</dbReference>